<feature type="compositionally biased region" description="Gly residues" evidence="1">
    <location>
        <begin position="24"/>
        <end position="36"/>
    </location>
</feature>
<name>A0A0L9TP92_PHAAN</name>
<proteinExistence type="predicted"/>
<evidence type="ECO:0000313" key="3">
    <source>
        <dbReference type="Proteomes" id="UP000053144"/>
    </source>
</evidence>
<evidence type="ECO:0000313" key="2">
    <source>
        <dbReference type="EMBL" id="KOM32403.1"/>
    </source>
</evidence>
<sequence length="212" mass="24264">MRRLWRKEQAVAVGSEVRLLIHGGHGGFDEGGGGGEASEANAEGATEEEKRQRQQRLRWRRRKRTTTLRLCKGDERRGDGNRSDSVRWCLCGGEYLGLRRKSTFEVASSQTTNRFRLDGSRLLGWGQIELSWVLVWCIIRRTVEILLQCFLLSTGNFLVPGTFSVAGKPLYCLGSQKPRQNPIVFRLGSQPRQKEIDFLPRLYMPQLRNRCL</sequence>
<dbReference type="AlphaFoldDB" id="A0A0L9TP92"/>
<reference evidence="3" key="1">
    <citation type="journal article" date="2015" name="Proc. Natl. Acad. Sci. U.S.A.">
        <title>Genome sequencing of adzuki bean (Vigna angularis) provides insight into high starch and low fat accumulation and domestication.</title>
        <authorList>
            <person name="Yang K."/>
            <person name="Tian Z."/>
            <person name="Chen C."/>
            <person name="Luo L."/>
            <person name="Zhao B."/>
            <person name="Wang Z."/>
            <person name="Yu L."/>
            <person name="Li Y."/>
            <person name="Sun Y."/>
            <person name="Li W."/>
            <person name="Chen Y."/>
            <person name="Li Y."/>
            <person name="Zhang Y."/>
            <person name="Ai D."/>
            <person name="Zhao J."/>
            <person name="Shang C."/>
            <person name="Ma Y."/>
            <person name="Wu B."/>
            <person name="Wang M."/>
            <person name="Gao L."/>
            <person name="Sun D."/>
            <person name="Zhang P."/>
            <person name="Guo F."/>
            <person name="Wang W."/>
            <person name="Li Y."/>
            <person name="Wang J."/>
            <person name="Varshney R.K."/>
            <person name="Wang J."/>
            <person name="Ling H.Q."/>
            <person name="Wan P."/>
        </authorList>
    </citation>
    <scope>NUCLEOTIDE SEQUENCE</scope>
    <source>
        <strain evidence="3">cv. Jingnong 6</strain>
    </source>
</reference>
<organism evidence="2 3">
    <name type="scientific">Phaseolus angularis</name>
    <name type="common">Azuki bean</name>
    <name type="synonym">Vigna angularis</name>
    <dbReference type="NCBI Taxonomy" id="3914"/>
    <lineage>
        <taxon>Eukaryota</taxon>
        <taxon>Viridiplantae</taxon>
        <taxon>Streptophyta</taxon>
        <taxon>Embryophyta</taxon>
        <taxon>Tracheophyta</taxon>
        <taxon>Spermatophyta</taxon>
        <taxon>Magnoliopsida</taxon>
        <taxon>eudicotyledons</taxon>
        <taxon>Gunneridae</taxon>
        <taxon>Pentapetalae</taxon>
        <taxon>rosids</taxon>
        <taxon>fabids</taxon>
        <taxon>Fabales</taxon>
        <taxon>Fabaceae</taxon>
        <taxon>Papilionoideae</taxon>
        <taxon>50 kb inversion clade</taxon>
        <taxon>NPAAA clade</taxon>
        <taxon>indigoferoid/millettioid clade</taxon>
        <taxon>Phaseoleae</taxon>
        <taxon>Vigna</taxon>
    </lineage>
</organism>
<dbReference type="Gramene" id="KOM32403">
    <property type="protein sequence ID" value="KOM32403"/>
    <property type="gene ID" value="LR48_Vigan01g195900"/>
</dbReference>
<protein>
    <submittedName>
        <fullName evidence="2">Uncharacterized protein</fullName>
    </submittedName>
</protein>
<dbReference type="EMBL" id="CM003371">
    <property type="protein sequence ID" value="KOM32403.1"/>
    <property type="molecule type" value="Genomic_DNA"/>
</dbReference>
<evidence type="ECO:0000256" key="1">
    <source>
        <dbReference type="SAM" id="MobiDB-lite"/>
    </source>
</evidence>
<feature type="region of interest" description="Disordered" evidence="1">
    <location>
        <begin position="24"/>
        <end position="58"/>
    </location>
</feature>
<gene>
    <name evidence="2" type="ORF">LR48_Vigan01g195900</name>
</gene>
<dbReference type="Proteomes" id="UP000053144">
    <property type="component" value="Chromosome 1"/>
</dbReference>
<accession>A0A0L9TP92</accession>